<keyword evidence="2" id="KW-1133">Transmembrane helix</keyword>
<dbReference type="Proteomes" id="UP001589654">
    <property type="component" value="Unassembled WGS sequence"/>
</dbReference>
<keyword evidence="2" id="KW-0472">Membrane</keyword>
<feature type="domain" description="Thioredoxin" evidence="3">
    <location>
        <begin position="39"/>
        <end position="191"/>
    </location>
</feature>
<dbReference type="PROSITE" id="PS51352">
    <property type="entry name" value="THIOREDOXIN_2"/>
    <property type="match status" value="1"/>
</dbReference>
<keyword evidence="5" id="KW-1185">Reference proteome</keyword>
<dbReference type="InterPro" id="IPR000866">
    <property type="entry name" value="AhpC/TSA"/>
</dbReference>
<keyword evidence="2" id="KW-0812">Transmembrane</keyword>
<feature type="transmembrane region" description="Helical" evidence="2">
    <location>
        <begin position="12"/>
        <end position="31"/>
    </location>
</feature>
<dbReference type="Gene3D" id="3.40.30.10">
    <property type="entry name" value="Glutaredoxin"/>
    <property type="match status" value="1"/>
</dbReference>
<evidence type="ECO:0000256" key="1">
    <source>
        <dbReference type="ARBA" id="ARBA00023284"/>
    </source>
</evidence>
<dbReference type="InterPro" id="IPR013766">
    <property type="entry name" value="Thioredoxin_domain"/>
</dbReference>
<organism evidence="4 5">
    <name type="scientific">Echinicola jeungdonensis</name>
    <dbReference type="NCBI Taxonomy" id="709343"/>
    <lineage>
        <taxon>Bacteria</taxon>
        <taxon>Pseudomonadati</taxon>
        <taxon>Bacteroidota</taxon>
        <taxon>Cytophagia</taxon>
        <taxon>Cytophagales</taxon>
        <taxon>Cyclobacteriaceae</taxon>
        <taxon>Echinicola</taxon>
    </lineage>
</organism>
<comment type="caution">
    <text evidence="4">The sequence shown here is derived from an EMBL/GenBank/DDBJ whole genome shotgun (WGS) entry which is preliminary data.</text>
</comment>
<proteinExistence type="predicted"/>
<dbReference type="PROSITE" id="PS00194">
    <property type="entry name" value="THIOREDOXIN_1"/>
    <property type="match status" value="1"/>
</dbReference>
<sequence>MVNWKKELKSWGIMLGILGILYFTGWITPIAGTIQSVILSTGLFNPDTDKNEKANHGFIYQGQLKDRNGKLIDLKDYKGKTLFINLWATWCAPCRAEMPHIASLYEKVKDQENLEFLMLALDDDFNKSEKYVDAEGFGFPVFQAIGRISPSLHSQSIPTTLVVNKEGKIVFYREGMSNFDTVEFREFLTKL</sequence>
<dbReference type="EMBL" id="JBHMEW010000032">
    <property type="protein sequence ID" value="MFB9210962.1"/>
    <property type="molecule type" value="Genomic_DNA"/>
</dbReference>
<dbReference type="PANTHER" id="PTHR42852:SF13">
    <property type="entry name" value="PROTEIN DIPZ"/>
    <property type="match status" value="1"/>
</dbReference>
<name>A0ABV5J2B7_9BACT</name>
<dbReference type="Pfam" id="PF00578">
    <property type="entry name" value="AhpC-TSA"/>
    <property type="match status" value="1"/>
</dbReference>
<protein>
    <submittedName>
        <fullName evidence="4">TlpA family protein disulfide reductase</fullName>
    </submittedName>
</protein>
<evidence type="ECO:0000313" key="4">
    <source>
        <dbReference type="EMBL" id="MFB9210962.1"/>
    </source>
</evidence>
<accession>A0ABV5J2B7</accession>
<dbReference type="RefSeq" id="WP_379945355.1">
    <property type="nucleotide sequence ID" value="NZ_JBHMEW010000032.1"/>
</dbReference>
<gene>
    <name evidence="4" type="ORF">ACFFUR_04025</name>
</gene>
<dbReference type="PANTHER" id="PTHR42852">
    <property type="entry name" value="THIOL:DISULFIDE INTERCHANGE PROTEIN DSBE"/>
    <property type="match status" value="1"/>
</dbReference>
<evidence type="ECO:0000259" key="3">
    <source>
        <dbReference type="PROSITE" id="PS51352"/>
    </source>
</evidence>
<dbReference type="InterPro" id="IPR036249">
    <property type="entry name" value="Thioredoxin-like_sf"/>
</dbReference>
<keyword evidence="1" id="KW-0676">Redox-active center</keyword>
<dbReference type="InterPro" id="IPR050553">
    <property type="entry name" value="Thioredoxin_ResA/DsbE_sf"/>
</dbReference>
<dbReference type="CDD" id="cd02966">
    <property type="entry name" value="TlpA_like_family"/>
    <property type="match status" value="1"/>
</dbReference>
<dbReference type="InterPro" id="IPR017937">
    <property type="entry name" value="Thioredoxin_CS"/>
</dbReference>
<dbReference type="SUPFAM" id="SSF52833">
    <property type="entry name" value="Thioredoxin-like"/>
    <property type="match status" value="1"/>
</dbReference>
<evidence type="ECO:0000313" key="5">
    <source>
        <dbReference type="Proteomes" id="UP001589654"/>
    </source>
</evidence>
<evidence type="ECO:0000256" key="2">
    <source>
        <dbReference type="SAM" id="Phobius"/>
    </source>
</evidence>
<reference evidence="4 5" key="1">
    <citation type="submission" date="2024-09" db="EMBL/GenBank/DDBJ databases">
        <authorList>
            <person name="Sun Q."/>
            <person name="Mori K."/>
        </authorList>
    </citation>
    <scope>NUCLEOTIDE SEQUENCE [LARGE SCALE GENOMIC DNA]</scope>
    <source>
        <strain evidence="4 5">CECT 7682</strain>
    </source>
</reference>